<feature type="domain" description="Protein kinase" evidence="1">
    <location>
        <begin position="16"/>
        <end position="269"/>
    </location>
</feature>
<dbReference type="EMBL" id="QZEY01000001">
    <property type="protein sequence ID" value="RJL35669.1"/>
    <property type="molecule type" value="Genomic_DNA"/>
</dbReference>
<dbReference type="InterPro" id="IPR015943">
    <property type="entry name" value="WD40/YVTN_repeat-like_dom_sf"/>
</dbReference>
<dbReference type="Pfam" id="PF00069">
    <property type="entry name" value="Pkinase"/>
    <property type="match status" value="1"/>
</dbReference>
<dbReference type="SUPFAM" id="SSF56112">
    <property type="entry name" value="Protein kinase-like (PK-like)"/>
    <property type="match status" value="1"/>
</dbReference>
<dbReference type="PROSITE" id="PS00108">
    <property type="entry name" value="PROTEIN_KINASE_ST"/>
    <property type="match status" value="1"/>
</dbReference>
<evidence type="ECO:0000259" key="1">
    <source>
        <dbReference type="PROSITE" id="PS50011"/>
    </source>
</evidence>
<dbReference type="CDD" id="cd14014">
    <property type="entry name" value="STKc_PknB_like"/>
    <property type="match status" value="1"/>
</dbReference>
<dbReference type="InterPro" id="IPR000719">
    <property type="entry name" value="Prot_kinase_dom"/>
</dbReference>
<reference evidence="2 3" key="1">
    <citation type="submission" date="2018-09" db="EMBL/GenBank/DDBJ databases">
        <title>YIM 75507 draft genome.</title>
        <authorList>
            <person name="Tang S."/>
            <person name="Feng Y."/>
        </authorList>
    </citation>
    <scope>NUCLEOTIDE SEQUENCE [LARGE SCALE GENOMIC DNA]</scope>
    <source>
        <strain evidence="2 3">YIM 75507</strain>
    </source>
</reference>
<dbReference type="Pfam" id="PF00400">
    <property type="entry name" value="WD40"/>
    <property type="match status" value="1"/>
</dbReference>
<dbReference type="InterPro" id="IPR011047">
    <property type="entry name" value="Quinoprotein_ADH-like_sf"/>
</dbReference>
<dbReference type="SMART" id="SM00320">
    <property type="entry name" value="WD40"/>
    <property type="match status" value="3"/>
</dbReference>
<dbReference type="Proteomes" id="UP000265768">
    <property type="component" value="Unassembled WGS sequence"/>
</dbReference>
<sequence length="1132" mass="118999">MATELLAGDPQRLDGYWLAGRLGAGGQGVVYEAYSPEGRRVAIKVLHGDQDGLLGREAEAARRVSSFCIAQILDARLDGPRPYIVSEYVEGPSLRRAVEEGRRFIGADLHRLATAVATALTAIHEAGVIHRDLKPDNVLLAPDGPRVIDFGIARTMEMSLTATGLVTGTPTYMAPEVFTGHRAGPPADVFAWGGIMLFAATGADPFEAESLGGVMHRVLSTEPEVSMLEEPLRSLVAASLGKDPQARPSARQLLLALVSADGRLDTPRLLSAGGSAAAGIGAPSDDPGLGTVAERAYETLDPEERTLAAEVFLRLVTVDDDGEPAVRRAALAELTEGRPLPETAAITRLLTRLDGVISVTGEDVRLANRALPQAWPRYRRWIDANRDGLAVLRGIGEGARRWDAAGRRDADLFRGSALENALHWAATARKDLTLSGAERDFLAAGAALTRRRTRRARLVTLTLAVLLVLALAAGGLAVQQNAVARAGAERLAAQLTRAEAARLADLAQATRRTDPRLAARLAVAAWRLDPTPRTRAALTTAAAWRETSAFQDPDRSGETVRAISRDGRLLASVGGGDAARLWDLRSGVRRGGVRRLGLGGERVAAAALSGDGRTLVAVTARRARAWDTATGRELRTWSFPAPLDLLNDWAEVEIVGGAAIVATSEGARRWDLATGEVAGVRPAETAAADGSWTLRRQGRIARLTHARTGRTVELGRLDGAGTQGRWNGGEVTVSADGSLAASVTVREVQIWRMAGGQLLTALPVLGATGGEAPEPPRGGFDGRTFRYLVEDRVFAADLTDLAARPGSPGGKPAAGHEVNLAALSPDGRHLVTDTVDGGVELRRVRDGGRVARLASGAESVAFAPDGGLAALVGADATVVADPRTGPVVARIPAGVPDPAPVVFSRDGSRLALAVPGGVQVWDPRTGRRLWTQAHRDVADLAFSPDGRRLAVAGADLRLLDAATGRPAGSPFGAIGGGTAFTRAFFTHSGRDLVTLDSRARLTRWDTATGRQVNLVQAEAASAPVAAYSPREDLVAVHAGRGRVHLLDPISGTLLGSLRDTGGGRDPRIGDVTSLTFTPDGATLLTADRKATVRAHPAAPAPLSRTLCGRTAGGLTPAEWRTHVPALPYRPTC</sequence>
<evidence type="ECO:0000313" key="2">
    <source>
        <dbReference type="EMBL" id="RJL35669.1"/>
    </source>
</evidence>
<dbReference type="RefSeq" id="WP_119924643.1">
    <property type="nucleotide sequence ID" value="NZ_QZEY01000001.1"/>
</dbReference>
<dbReference type="Pfam" id="PF20703">
    <property type="entry name" value="nSTAND1"/>
    <property type="match status" value="1"/>
</dbReference>
<dbReference type="InterPro" id="IPR008271">
    <property type="entry name" value="Ser/Thr_kinase_AS"/>
</dbReference>
<dbReference type="SUPFAM" id="SSF50998">
    <property type="entry name" value="Quinoprotein alcohol dehydrogenase-like"/>
    <property type="match status" value="1"/>
</dbReference>
<dbReference type="Gene3D" id="2.130.10.10">
    <property type="entry name" value="YVTN repeat-like/Quinoprotein amine dehydrogenase"/>
    <property type="match status" value="3"/>
</dbReference>
<dbReference type="SUPFAM" id="SSF50993">
    <property type="entry name" value="Peptidase/esterase 'gauge' domain"/>
    <property type="match status" value="1"/>
</dbReference>
<keyword evidence="3" id="KW-1185">Reference proteome</keyword>
<protein>
    <recommendedName>
        <fullName evidence="1">Protein kinase domain-containing protein</fullName>
    </recommendedName>
</protein>
<gene>
    <name evidence="2" type="ORF">D5H75_02460</name>
</gene>
<comment type="caution">
    <text evidence="2">The sequence shown here is derived from an EMBL/GenBank/DDBJ whole genome shotgun (WGS) entry which is preliminary data.</text>
</comment>
<proteinExistence type="predicted"/>
<organism evidence="2 3">
    <name type="scientific">Bailinhaonella thermotolerans</name>
    <dbReference type="NCBI Taxonomy" id="1070861"/>
    <lineage>
        <taxon>Bacteria</taxon>
        <taxon>Bacillati</taxon>
        <taxon>Actinomycetota</taxon>
        <taxon>Actinomycetes</taxon>
        <taxon>Streptosporangiales</taxon>
        <taxon>Streptosporangiaceae</taxon>
        <taxon>Bailinhaonella</taxon>
    </lineage>
</organism>
<dbReference type="InterPro" id="IPR001680">
    <property type="entry name" value="WD40_rpt"/>
</dbReference>
<dbReference type="Gene3D" id="1.10.510.10">
    <property type="entry name" value="Transferase(Phosphotransferase) domain 1"/>
    <property type="match status" value="1"/>
</dbReference>
<name>A0A3A4B9U9_9ACTN</name>
<dbReference type="SMART" id="SM00220">
    <property type="entry name" value="S_TKc"/>
    <property type="match status" value="1"/>
</dbReference>
<dbReference type="PROSITE" id="PS50011">
    <property type="entry name" value="PROTEIN_KINASE_DOM"/>
    <property type="match status" value="1"/>
</dbReference>
<accession>A0A3A4B9U9</accession>
<dbReference type="AlphaFoldDB" id="A0A3A4B9U9"/>
<dbReference type="Gene3D" id="3.30.200.20">
    <property type="entry name" value="Phosphorylase Kinase, domain 1"/>
    <property type="match status" value="1"/>
</dbReference>
<dbReference type="PANTHER" id="PTHR19879">
    <property type="entry name" value="TRANSCRIPTION INITIATION FACTOR TFIID"/>
    <property type="match status" value="1"/>
</dbReference>
<evidence type="ECO:0000313" key="3">
    <source>
        <dbReference type="Proteomes" id="UP000265768"/>
    </source>
</evidence>
<dbReference type="GO" id="GO:0005524">
    <property type="term" value="F:ATP binding"/>
    <property type="evidence" value="ECO:0007669"/>
    <property type="project" value="InterPro"/>
</dbReference>
<dbReference type="PANTHER" id="PTHR19879:SF9">
    <property type="entry name" value="TRANSCRIPTION INITIATION FACTOR TFIID SUBUNIT 5"/>
    <property type="match status" value="1"/>
</dbReference>
<dbReference type="OrthoDB" id="582179at2"/>
<dbReference type="GO" id="GO:0004672">
    <property type="term" value="F:protein kinase activity"/>
    <property type="evidence" value="ECO:0007669"/>
    <property type="project" value="InterPro"/>
</dbReference>
<dbReference type="InterPro" id="IPR049052">
    <property type="entry name" value="nSTAND1"/>
</dbReference>
<dbReference type="InterPro" id="IPR011009">
    <property type="entry name" value="Kinase-like_dom_sf"/>
</dbReference>